<dbReference type="InterPro" id="IPR051806">
    <property type="entry name" value="HAD-like_SPP"/>
</dbReference>
<dbReference type="SFLD" id="SFLDG01129">
    <property type="entry name" value="C1.5:_HAD__Beta-PGM__Phosphata"/>
    <property type="match status" value="1"/>
</dbReference>
<dbReference type="GO" id="GO:0050308">
    <property type="term" value="F:sugar-phosphatase activity"/>
    <property type="evidence" value="ECO:0007669"/>
    <property type="project" value="TreeGrafter"/>
</dbReference>
<dbReference type="InterPro" id="IPR036412">
    <property type="entry name" value="HAD-like_sf"/>
</dbReference>
<name>A0A850PDQ4_9PROT</name>
<dbReference type="PANTHER" id="PTHR43481:SF4">
    <property type="entry name" value="GLYCEROL-1-PHOSPHATE PHOSPHOHYDROLASE 1-RELATED"/>
    <property type="match status" value="1"/>
</dbReference>
<dbReference type="SFLD" id="SFLDS00003">
    <property type="entry name" value="Haloacid_Dehalogenase"/>
    <property type="match status" value="1"/>
</dbReference>
<reference evidence="1 2" key="1">
    <citation type="submission" date="2020-06" db="EMBL/GenBank/DDBJ databases">
        <title>Description of novel acetic acid bacteria.</title>
        <authorList>
            <person name="Sombolestani A."/>
        </authorList>
    </citation>
    <scope>NUCLEOTIDE SEQUENCE [LARGE SCALE GENOMIC DNA]</scope>
    <source>
        <strain evidence="1 2">LMG 27010</strain>
    </source>
</reference>
<dbReference type="Pfam" id="PF00702">
    <property type="entry name" value="Hydrolase"/>
    <property type="match status" value="1"/>
</dbReference>
<dbReference type="InterPro" id="IPR023198">
    <property type="entry name" value="PGP-like_dom2"/>
</dbReference>
<protein>
    <submittedName>
        <fullName evidence="1">HAD family phosphatase</fullName>
    </submittedName>
</protein>
<evidence type="ECO:0000313" key="1">
    <source>
        <dbReference type="EMBL" id="NVN41023.1"/>
    </source>
</evidence>
<dbReference type="EMBL" id="JABXXR010000084">
    <property type="protein sequence ID" value="NVN41023.1"/>
    <property type="molecule type" value="Genomic_DNA"/>
</dbReference>
<dbReference type="PRINTS" id="PR00413">
    <property type="entry name" value="HADHALOGNASE"/>
</dbReference>
<organism evidence="1 2">
    <name type="scientific">Ameyamaea chiangmaiensis</name>
    <dbReference type="NCBI Taxonomy" id="442969"/>
    <lineage>
        <taxon>Bacteria</taxon>
        <taxon>Pseudomonadati</taxon>
        <taxon>Pseudomonadota</taxon>
        <taxon>Alphaproteobacteria</taxon>
        <taxon>Acetobacterales</taxon>
        <taxon>Acetobacteraceae</taxon>
        <taxon>Ameyamaea</taxon>
    </lineage>
</organism>
<proteinExistence type="predicted"/>
<dbReference type="InterPro" id="IPR006439">
    <property type="entry name" value="HAD-SF_hydro_IA"/>
</dbReference>
<sequence>MIPIPDDAGALIFDCDGTLVDTLPLYLHGWRAAFRTVEGIDLPPSWFTGRGGLSERLLIAAFTEETGRTVDAERIITAARAGVIEAMPTVREIGSVADVARRYHGRIPLGVASSGSRAVVERSLSATGLLPLFQALTTIEDVERPKPAPDVYRLAARRLGVAAEACVVLEDSHEGLTAARAAGMRGIDIRDYT</sequence>
<dbReference type="PANTHER" id="PTHR43481">
    <property type="entry name" value="FRUCTOSE-1-PHOSPHATE PHOSPHATASE"/>
    <property type="match status" value="1"/>
</dbReference>
<dbReference type="Gene3D" id="3.40.50.1000">
    <property type="entry name" value="HAD superfamily/HAD-like"/>
    <property type="match status" value="1"/>
</dbReference>
<dbReference type="Proteomes" id="UP000585665">
    <property type="component" value="Unassembled WGS sequence"/>
</dbReference>
<gene>
    <name evidence="1" type="ORF">HUK82_10705</name>
</gene>
<comment type="caution">
    <text evidence="1">The sequence shown here is derived from an EMBL/GenBank/DDBJ whole genome shotgun (WGS) entry which is preliminary data.</text>
</comment>
<dbReference type="InterPro" id="IPR023214">
    <property type="entry name" value="HAD_sf"/>
</dbReference>
<dbReference type="RefSeq" id="WP_176613945.1">
    <property type="nucleotide sequence ID" value="NZ_JABXXR010000084.1"/>
</dbReference>
<dbReference type="AlphaFoldDB" id="A0A850PDQ4"/>
<evidence type="ECO:0000313" key="2">
    <source>
        <dbReference type="Proteomes" id="UP000585665"/>
    </source>
</evidence>
<keyword evidence="2" id="KW-1185">Reference proteome</keyword>
<dbReference type="Gene3D" id="1.10.150.240">
    <property type="entry name" value="Putative phosphatase, domain 2"/>
    <property type="match status" value="1"/>
</dbReference>
<accession>A0A850PDQ4</accession>
<dbReference type="SUPFAM" id="SSF56784">
    <property type="entry name" value="HAD-like"/>
    <property type="match status" value="1"/>
</dbReference>
<dbReference type="NCBIfam" id="TIGR01509">
    <property type="entry name" value="HAD-SF-IA-v3"/>
    <property type="match status" value="1"/>
</dbReference>